<dbReference type="Gene3D" id="1.25.40.570">
    <property type="match status" value="1"/>
</dbReference>
<keyword evidence="5" id="KW-0963">Cytoplasm</keyword>
<accession>A0A9P8L7P2</accession>
<protein>
    <recommendedName>
        <fullName evidence="8">COP9 signalosome complex subunit 1</fullName>
    </recommendedName>
</protein>
<evidence type="ECO:0000256" key="2">
    <source>
        <dbReference type="ARBA" id="ARBA00004496"/>
    </source>
</evidence>
<evidence type="ECO:0000256" key="8">
    <source>
        <dbReference type="ARBA" id="ARBA00067814"/>
    </source>
</evidence>
<proteinExistence type="inferred from homology"/>
<keyword evidence="12" id="KW-1185">Reference proteome</keyword>
<comment type="caution">
    <text evidence="11">The sequence shown here is derived from an EMBL/GenBank/DDBJ whole genome shotgun (WGS) entry which is preliminary data.</text>
</comment>
<dbReference type="Pfam" id="PF01399">
    <property type="entry name" value="PCI"/>
    <property type="match status" value="1"/>
</dbReference>
<dbReference type="Pfam" id="PF10602">
    <property type="entry name" value="RPN7"/>
    <property type="match status" value="1"/>
</dbReference>
<comment type="subunit">
    <text evidence="4">Component of the COP9 signalosome (CSN) complex.</text>
</comment>
<dbReference type="SUPFAM" id="SSF46785">
    <property type="entry name" value="Winged helix' DNA-binding domain"/>
    <property type="match status" value="1"/>
</dbReference>
<evidence type="ECO:0000313" key="11">
    <source>
        <dbReference type="EMBL" id="KAH0551712.1"/>
    </source>
</evidence>
<feature type="domain" description="PCI" evidence="10">
    <location>
        <begin position="225"/>
        <end position="395"/>
    </location>
</feature>
<gene>
    <name evidence="11" type="ORF">GP486_007069</name>
</gene>
<dbReference type="PANTHER" id="PTHR14145">
    <property type="entry name" value="26S PROTESOME SUBUNIT 6"/>
    <property type="match status" value="1"/>
</dbReference>
<evidence type="ECO:0000259" key="10">
    <source>
        <dbReference type="PROSITE" id="PS50250"/>
    </source>
</evidence>
<dbReference type="SMART" id="SM00088">
    <property type="entry name" value="PINT"/>
    <property type="match status" value="1"/>
</dbReference>
<sequence>MADQVDLPPYLLKRIEAGHLVVLEPPKLDLEAYISNYTGRTRFDRCLLIGQTSSCLCTEALKAAVNEAKKGKDVSRYSTAVEALQEVAPDDPDANLDMNWTEVTTKQVKAETDRLEFELKGYKNNLIKESIRMGKEDLGSHYLNIGDLASAKNAYTGMRDFCTTHKHVFDMCLKLIIVGIEQTNWMSVQNNVMKIRSLPRPPEEETQGQPILATSMGLVHLASSNYYEAALSFVSTNPMMGTRFSQVISPNDVAVYGGLCALSSMDRNDLQTKVLDNSSFRNFLELEPHIRRAIAFFCNSKYSQCLETLEAYRKDYLLDIHLQRHVPELYYRVRSKSIVQYFIPFSCVTLDSMASAFNTNEESMESELVEMIQRGILDARIDTQNKVSLSSSPTPRQTFLLTHPTNAAPNIHPPQ</sequence>
<dbReference type="GO" id="GO:0008180">
    <property type="term" value="C:COP9 signalosome"/>
    <property type="evidence" value="ECO:0007669"/>
    <property type="project" value="UniProtKB-KW"/>
</dbReference>
<dbReference type="EMBL" id="JAGHQM010001818">
    <property type="protein sequence ID" value="KAH0551712.1"/>
    <property type="molecule type" value="Genomic_DNA"/>
</dbReference>
<dbReference type="InterPro" id="IPR000717">
    <property type="entry name" value="PCI_dom"/>
</dbReference>
<dbReference type="Proteomes" id="UP000750711">
    <property type="component" value="Unassembled WGS sequence"/>
</dbReference>
<feature type="region of interest" description="Disordered" evidence="9">
    <location>
        <begin position="387"/>
        <end position="415"/>
    </location>
</feature>
<dbReference type="FunFam" id="1.25.40.570:FF:000022">
    <property type="entry name" value="COP9 signalosome complex subunit 1"/>
    <property type="match status" value="1"/>
</dbReference>
<dbReference type="InterPro" id="IPR036390">
    <property type="entry name" value="WH_DNA-bd_sf"/>
</dbReference>
<name>A0A9P8L7P2_9PEZI</name>
<dbReference type="InterPro" id="IPR019585">
    <property type="entry name" value="Rpn7/CSN1"/>
</dbReference>
<feature type="compositionally biased region" description="Polar residues" evidence="9">
    <location>
        <begin position="387"/>
        <end position="408"/>
    </location>
</feature>
<evidence type="ECO:0000256" key="1">
    <source>
        <dbReference type="ARBA" id="ARBA00004123"/>
    </source>
</evidence>
<evidence type="ECO:0000256" key="9">
    <source>
        <dbReference type="SAM" id="MobiDB-lite"/>
    </source>
</evidence>
<evidence type="ECO:0000256" key="7">
    <source>
        <dbReference type="ARBA" id="ARBA00023242"/>
    </source>
</evidence>
<organism evidence="11 12">
    <name type="scientific">Trichoglossum hirsutum</name>
    <dbReference type="NCBI Taxonomy" id="265104"/>
    <lineage>
        <taxon>Eukaryota</taxon>
        <taxon>Fungi</taxon>
        <taxon>Dikarya</taxon>
        <taxon>Ascomycota</taxon>
        <taxon>Pezizomycotina</taxon>
        <taxon>Geoglossomycetes</taxon>
        <taxon>Geoglossales</taxon>
        <taxon>Geoglossaceae</taxon>
        <taxon>Trichoglossum</taxon>
    </lineage>
</organism>
<evidence type="ECO:0000256" key="3">
    <source>
        <dbReference type="ARBA" id="ARBA00008793"/>
    </source>
</evidence>
<dbReference type="InterPro" id="IPR045135">
    <property type="entry name" value="Rpn7_N"/>
</dbReference>
<dbReference type="PANTHER" id="PTHR14145:SF2">
    <property type="entry name" value="COP9 SIGNALOSOME COMPLEX SUBUNIT 1"/>
    <property type="match status" value="1"/>
</dbReference>
<evidence type="ECO:0000313" key="12">
    <source>
        <dbReference type="Proteomes" id="UP000750711"/>
    </source>
</evidence>
<evidence type="ECO:0000256" key="4">
    <source>
        <dbReference type="ARBA" id="ARBA00011098"/>
    </source>
</evidence>
<keyword evidence="6" id="KW-0736">Signalosome</keyword>
<reference evidence="11" key="1">
    <citation type="submission" date="2021-03" db="EMBL/GenBank/DDBJ databases">
        <title>Comparative genomics and phylogenomic investigation of the class Geoglossomycetes provide insights into ecological specialization and systematics.</title>
        <authorList>
            <person name="Melie T."/>
            <person name="Pirro S."/>
            <person name="Miller A.N."/>
            <person name="Quandt A."/>
        </authorList>
    </citation>
    <scope>NUCLEOTIDE SEQUENCE</scope>
    <source>
        <strain evidence="11">CAQ_001_2017</strain>
    </source>
</reference>
<comment type="subcellular location">
    <subcellularLocation>
        <location evidence="2">Cytoplasm</location>
    </subcellularLocation>
    <subcellularLocation>
        <location evidence="1">Nucleus</location>
    </subcellularLocation>
</comment>
<comment type="similarity">
    <text evidence="3">Belongs to the CSN1 family.</text>
</comment>
<dbReference type="PROSITE" id="PS50250">
    <property type="entry name" value="PCI"/>
    <property type="match status" value="1"/>
</dbReference>
<keyword evidence="7" id="KW-0539">Nucleus</keyword>
<evidence type="ECO:0000256" key="5">
    <source>
        <dbReference type="ARBA" id="ARBA00022490"/>
    </source>
</evidence>
<dbReference type="GO" id="GO:0005737">
    <property type="term" value="C:cytoplasm"/>
    <property type="evidence" value="ECO:0007669"/>
    <property type="project" value="UniProtKB-SubCell"/>
</dbReference>
<dbReference type="AlphaFoldDB" id="A0A9P8L7P2"/>
<evidence type="ECO:0000256" key="6">
    <source>
        <dbReference type="ARBA" id="ARBA00022790"/>
    </source>
</evidence>